<dbReference type="Proteomes" id="UP000594500">
    <property type="component" value="Chromosome"/>
</dbReference>
<dbReference type="AlphaFoldDB" id="A0AAP9XLN1"/>
<dbReference type="EMBL" id="CP062916">
    <property type="protein sequence ID" value="QPF06934.1"/>
    <property type="molecule type" value="Genomic_DNA"/>
</dbReference>
<evidence type="ECO:0000313" key="2">
    <source>
        <dbReference type="EMBL" id="QPF06934.1"/>
    </source>
</evidence>
<evidence type="ECO:0000256" key="1">
    <source>
        <dbReference type="SAM" id="MobiDB-lite"/>
    </source>
</evidence>
<organism evidence="2 3">
    <name type="scientific">Raoultella terrigena</name>
    <name type="common">Klebsiella terrigena</name>
    <dbReference type="NCBI Taxonomy" id="577"/>
    <lineage>
        <taxon>Bacteria</taxon>
        <taxon>Pseudomonadati</taxon>
        <taxon>Pseudomonadota</taxon>
        <taxon>Gammaproteobacteria</taxon>
        <taxon>Enterobacterales</taxon>
        <taxon>Enterobacteriaceae</taxon>
        <taxon>Klebsiella/Raoultella group</taxon>
        <taxon>Raoultella</taxon>
    </lineage>
</organism>
<reference evidence="2 3" key="1">
    <citation type="submission" date="2020-10" db="EMBL/GenBank/DDBJ databases">
        <title>Resistance determinants and their genetic context in bacteria from a longitudinal study of pigs reared under conventional and antibiotic-free husbandry practices.</title>
        <authorList>
            <person name="Poulin-Laprade D."/>
            <person name="Brouard J.-S."/>
            <person name="Gagnon N."/>
            <person name="Turcotte A."/>
            <person name="Langlois A."/>
            <person name="Matte J.J."/>
            <person name="Carrillo C.D."/>
            <person name="Zaheer R."/>
            <person name="McAllister T."/>
            <person name="Topp E."/>
            <person name="Talbot G."/>
        </authorList>
    </citation>
    <scope>NUCLEOTIDE SEQUENCE [LARGE SCALE GENOMIC DNA]</scope>
    <source>
        <strain evidence="2 3">Res13-Abat-PEB01-P1-04-A</strain>
    </source>
</reference>
<gene>
    <name evidence="2" type="ORF">IMO34_16405</name>
</gene>
<proteinExistence type="predicted"/>
<sequence length="97" mass="10470">MTAADDHIQRLFSLQGPLCVLADDAEFDSLIRSPPVRGDTLSLYAPSAVLKSRSPVKEKNKPCASGKRQPVRLPPGGQGEGSAPHRAKIPRRRSLSL</sequence>
<accession>A0AAP9XLN1</accession>
<feature type="region of interest" description="Disordered" evidence="1">
    <location>
        <begin position="52"/>
        <end position="97"/>
    </location>
</feature>
<feature type="compositionally biased region" description="Basic residues" evidence="1">
    <location>
        <begin position="85"/>
        <end position="97"/>
    </location>
</feature>
<name>A0AAP9XLN1_RAOTE</name>
<evidence type="ECO:0000313" key="3">
    <source>
        <dbReference type="Proteomes" id="UP000594500"/>
    </source>
</evidence>
<protein>
    <submittedName>
        <fullName evidence="2">Uncharacterized protein</fullName>
    </submittedName>
</protein>
<dbReference type="RefSeq" id="WP_195709493.1">
    <property type="nucleotide sequence ID" value="NZ_CP062916.1"/>
</dbReference>